<proteinExistence type="predicted"/>
<evidence type="ECO:0000313" key="3">
    <source>
        <dbReference type="Proteomes" id="UP001140094"/>
    </source>
</evidence>
<dbReference type="AlphaFoldDB" id="A0A9W8I4G8"/>
<feature type="compositionally biased region" description="Basic and acidic residues" evidence="1">
    <location>
        <begin position="871"/>
        <end position="880"/>
    </location>
</feature>
<organism evidence="2 3">
    <name type="scientific">Coemansia guatemalensis</name>
    <dbReference type="NCBI Taxonomy" id="2761395"/>
    <lineage>
        <taxon>Eukaryota</taxon>
        <taxon>Fungi</taxon>
        <taxon>Fungi incertae sedis</taxon>
        <taxon>Zoopagomycota</taxon>
        <taxon>Kickxellomycotina</taxon>
        <taxon>Kickxellomycetes</taxon>
        <taxon>Kickxellales</taxon>
        <taxon>Kickxellaceae</taxon>
        <taxon>Coemansia</taxon>
    </lineage>
</organism>
<dbReference type="InterPro" id="IPR038060">
    <property type="entry name" value="C12orf66-like_central_sf"/>
</dbReference>
<gene>
    <name evidence="2" type="ORF">H4R20_000866</name>
</gene>
<dbReference type="EMBL" id="JANBUO010000046">
    <property type="protein sequence ID" value="KAJ2808502.1"/>
    <property type="molecule type" value="Genomic_DNA"/>
</dbReference>
<evidence type="ECO:0000313" key="2">
    <source>
        <dbReference type="EMBL" id="KAJ2808502.1"/>
    </source>
</evidence>
<dbReference type="Gene3D" id="1.10.3450.30">
    <property type="match status" value="1"/>
</dbReference>
<sequence>MVKLQLSSLDEFVASLSRLDYEAAKVASGKVMEDHIRMGALMFSLLTMEMMYTSMDYLTPGNFRRGNNYLLNMYTPLPRQLNKLLRKLVSDYEEEYQRLVSLRIQTSNVGSAMDSRYAKGAYRSAFESVPQHGVYTREGGNKTPVYASQAVYSDSSKAHRNHSETALGSGAHNASSGASQRLGEHNNRAFAGRDHRSFDIGGTKPSTAFHANNSQPGGDPAEPFDPSQYLANTEEAEGVLAELETVRQFIEFITKFVEVRKTMVVFYRFIAVTGPVLHKRKLRIMLRRCKTILQAIDPNPLYESLLEHARKEIWLVCILVDWDSHILAYDFLQSVTQMKKAKILLKAWLDSLPTFALSDTMAPRASTGGHSIYGSISEALSWRRGKDSGDDTRNPGHGLLYSALAKSSRMVQNFLWNGSSSGAGDDDQDQDSGGMCGIVIWINSWIEHLSFKTTAYFQQVIAPYRSLYRDDMNMDTRQPAVMGDIWSRSTTSNKNLYEAITSFMQANDGCFVALLFESSKQHPFSTDGFAVSGTKLQVSDYRVQACAVLFCFANQKLLLSRGISLKDSLIHDVHSVRRDLETTATAELRQQSDVEWFRQNCLPDILYILDNDHTTLDLELLGSSPLLSQLGADADELLVELCESVHDTVEEATAELAISKEAIGARLAAEKGNTSAATTETHPGSAKSWFSQAPDAFRLSAVKTGMTAGQKQRREQHHYEALNDDIGRQSLTAYQMTNDSYAVGLDSQQRMDAAPEMHHSAMPMPAYEAVAGGDFDAAALAAAAAAAGRAPAAYDGEEDDDDDMNLSLYTTYLQKSHLRNNLQHAAFIRGPNGGRRLASRQTGQRAYLDPQLQGGVPEPNGKASNSFGQRRSSDRIRYLDDASGFGGAGGQPPEAEPVVQDTFVDKSGAQDHATQGKDPEADMSSKDPDVTNYTVSKGHVNTGNASRSEYNRSISADPLQA</sequence>
<feature type="compositionally biased region" description="Basic and acidic residues" evidence="1">
    <location>
        <begin position="914"/>
        <end position="929"/>
    </location>
</feature>
<accession>A0A9W8I4G8</accession>
<keyword evidence="3" id="KW-1185">Reference proteome</keyword>
<comment type="caution">
    <text evidence="2">The sequence shown here is derived from an EMBL/GenBank/DDBJ whole genome shotgun (WGS) entry which is preliminary data.</text>
</comment>
<feature type="non-terminal residue" evidence="2">
    <location>
        <position position="961"/>
    </location>
</feature>
<feature type="compositionally biased region" description="Low complexity" evidence="1">
    <location>
        <begin position="166"/>
        <end position="179"/>
    </location>
</feature>
<feature type="region of interest" description="Disordered" evidence="1">
    <location>
        <begin position="849"/>
        <end position="961"/>
    </location>
</feature>
<reference evidence="2" key="1">
    <citation type="submission" date="2022-07" db="EMBL/GenBank/DDBJ databases">
        <title>Phylogenomic reconstructions and comparative analyses of Kickxellomycotina fungi.</title>
        <authorList>
            <person name="Reynolds N.K."/>
            <person name="Stajich J.E."/>
            <person name="Barry K."/>
            <person name="Grigoriev I.V."/>
            <person name="Crous P."/>
            <person name="Smith M.E."/>
        </authorList>
    </citation>
    <scope>NUCLEOTIDE SEQUENCE</scope>
    <source>
        <strain evidence="2">NRRL 1565</strain>
    </source>
</reference>
<dbReference type="SUPFAM" id="SSF158548">
    <property type="entry name" value="FLJ32549 domain-like"/>
    <property type="match status" value="1"/>
</dbReference>
<evidence type="ECO:0000256" key="1">
    <source>
        <dbReference type="SAM" id="MobiDB-lite"/>
    </source>
</evidence>
<protein>
    <submittedName>
        <fullName evidence="2">Uncharacterized protein</fullName>
    </submittedName>
</protein>
<feature type="compositionally biased region" description="Basic and acidic residues" evidence="1">
    <location>
        <begin position="182"/>
        <end position="198"/>
    </location>
</feature>
<feature type="compositionally biased region" description="Polar residues" evidence="1">
    <location>
        <begin position="204"/>
        <end position="216"/>
    </location>
</feature>
<dbReference type="Proteomes" id="UP001140094">
    <property type="component" value="Unassembled WGS sequence"/>
</dbReference>
<feature type="region of interest" description="Disordered" evidence="1">
    <location>
        <begin position="152"/>
        <end position="227"/>
    </location>
</feature>
<name>A0A9W8I4G8_9FUNG</name>
<dbReference type="OrthoDB" id="5578783at2759"/>
<feature type="compositionally biased region" description="Polar residues" evidence="1">
    <location>
        <begin position="931"/>
        <end position="954"/>
    </location>
</feature>